<dbReference type="Gene3D" id="2.40.128.340">
    <property type="match status" value="2"/>
</dbReference>
<reference evidence="3 4" key="1">
    <citation type="submission" date="2019-02" db="EMBL/GenBank/DDBJ databases">
        <title>Deep-cultivation of Planctomycetes and their phenomic and genomic characterization uncovers novel biology.</title>
        <authorList>
            <person name="Wiegand S."/>
            <person name="Jogler M."/>
            <person name="Boedeker C."/>
            <person name="Pinto D."/>
            <person name="Vollmers J."/>
            <person name="Rivas-Marin E."/>
            <person name="Kohn T."/>
            <person name="Peeters S.H."/>
            <person name="Heuer A."/>
            <person name="Rast P."/>
            <person name="Oberbeckmann S."/>
            <person name="Bunk B."/>
            <person name="Jeske O."/>
            <person name="Meyerdierks A."/>
            <person name="Storesund J.E."/>
            <person name="Kallscheuer N."/>
            <person name="Luecker S."/>
            <person name="Lage O.M."/>
            <person name="Pohl T."/>
            <person name="Merkel B.J."/>
            <person name="Hornburger P."/>
            <person name="Mueller R.-W."/>
            <person name="Bruemmer F."/>
            <person name="Labrenz M."/>
            <person name="Spormann A.M."/>
            <person name="Op den Camp H."/>
            <person name="Overmann J."/>
            <person name="Amann R."/>
            <person name="Jetten M.S.M."/>
            <person name="Mascher T."/>
            <person name="Medema M.H."/>
            <person name="Devos D.P."/>
            <person name="Kaster A.-K."/>
            <person name="Ovreas L."/>
            <person name="Rohde M."/>
            <person name="Galperin M.Y."/>
            <person name="Jogler C."/>
        </authorList>
    </citation>
    <scope>NUCLEOTIDE SEQUENCE [LARGE SCALE GENOMIC DNA]</scope>
    <source>
        <strain evidence="3 4">Pan44</strain>
    </source>
</reference>
<evidence type="ECO:0000256" key="1">
    <source>
        <dbReference type="ARBA" id="ARBA00022729"/>
    </source>
</evidence>
<evidence type="ECO:0000313" key="4">
    <source>
        <dbReference type="Proteomes" id="UP000315700"/>
    </source>
</evidence>
<dbReference type="Pfam" id="PF00028">
    <property type="entry name" value="Cadherin"/>
    <property type="match status" value="1"/>
</dbReference>
<dbReference type="SMART" id="SM00112">
    <property type="entry name" value="CA"/>
    <property type="match status" value="2"/>
</dbReference>
<dbReference type="RefSeq" id="WP_145033045.1">
    <property type="nucleotide sequence ID" value="NZ_CP036271.1"/>
</dbReference>
<gene>
    <name evidence="3" type="ORF">Pan44_41690</name>
</gene>
<dbReference type="AlphaFoldDB" id="A0A517SJ05"/>
<dbReference type="CDD" id="cd11304">
    <property type="entry name" value="Cadherin_repeat"/>
    <property type="match status" value="2"/>
</dbReference>
<dbReference type="Proteomes" id="UP000315700">
    <property type="component" value="Chromosome"/>
</dbReference>
<dbReference type="InterPro" id="IPR002126">
    <property type="entry name" value="Cadherin-like_dom"/>
</dbReference>
<keyword evidence="4" id="KW-1185">Reference proteome</keyword>
<name>A0A517SJ05_9PLAN</name>
<dbReference type="GO" id="GO:0016020">
    <property type="term" value="C:membrane"/>
    <property type="evidence" value="ECO:0007669"/>
    <property type="project" value="InterPro"/>
</dbReference>
<feature type="domain" description="Cadherin" evidence="2">
    <location>
        <begin position="304"/>
        <end position="408"/>
    </location>
</feature>
<dbReference type="OrthoDB" id="291858at2"/>
<dbReference type="GO" id="GO:0007156">
    <property type="term" value="P:homophilic cell adhesion via plasma membrane adhesion molecules"/>
    <property type="evidence" value="ECO:0007669"/>
    <property type="project" value="InterPro"/>
</dbReference>
<accession>A0A517SJ05</accession>
<dbReference type="KEGG" id="ccos:Pan44_41690"/>
<proteinExistence type="predicted"/>
<dbReference type="InParanoid" id="A0A517SJ05"/>
<keyword evidence="1" id="KW-0732">Signal</keyword>
<dbReference type="Gene3D" id="2.60.40.60">
    <property type="entry name" value="Cadherins"/>
    <property type="match status" value="2"/>
</dbReference>
<organism evidence="3 4">
    <name type="scientific">Caulifigura coniformis</name>
    <dbReference type="NCBI Taxonomy" id="2527983"/>
    <lineage>
        <taxon>Bacteria</taxon>
        <taxon>Pseudomonadati</taxon>
        <taxon>Planctomycetota</taxon>
        <taxon>Planctomycetia</taxon>
        <taxon>Planctomycetales</taxon>
        <taxon>Planctomycetaceae</taxon>
        <taxon>Caulifigura</taxon>
    </lineage>
</organism>
<sequence length="950" mass="100020">MPTTRPLSRAWKSLWKKSRATRALANRWQTAEPLEVRVLPAAVTITASVDGYARDANRDGVFTVLDDTSETLLTRLSTSATIGAERAMFEFDLTATSTALSVSSATFIVNVSQVGKNGAVLPKINLFGYSGDGTLTLDDASAIGTAVSSATISTTGELRLELDLDYVRSKFGSYLGLRIENAVLNGPFAVYTSQESAFTAPKLELDINDTSFNIDERRPKGTIVGRIGIGTNSNYTITGGDPGNVFALNPTTGVITVLDSSLLTYANQQKYVLNVQAVLADGSFGTFNVTINVKNVFGGNNQPVVTASEFELTEFSPVNTVVGRVEASDPDSADPLTYSIAAGNTGNAFKIDSRTGVISVNDQNALSYIASPSFVLYVGVRDTRSPAGTQPVLQKVQIFLTPRSTPINSSNFVRITPGSDAEARDVNNDGTFESVDAPANVMFIRPGEPGVVGRRPVMEFDLSGVSSGKVVKSAYLTIYVSAYGGSNHPVSVYGYAGDGIVTAGDAVLGTLIGSKTITINSKADLRAYTIELNPALIQQLIGTQSDLGLVLRNDLNLNVLGIDSVEGPVNLGNPLSRQPSLNLVLEDPSDDVVFQDNSTGALTVARSDGSTFVNQPAAVLRPGVTFSELLTGDFNGDGRLDIAGRNAANGQVLVALASGNQFVTSATAWTTLPFASTMRDLFVGDFNGDGKDDIVGRNAQGQLQVAQSNGTKFTNVVYETLPADLRALTNVKVGDFNGDGRDDLVGFNTSTGQVIASISNGSTFTSSVWGNVPLNVAVTEVNVGDFNGDGRDDVFFRQGTLNLVVLRSTGTAFSSMAFGMLKAGVPYIGFRMGDFNGDGLEDIVGFTGTGAMTLFRSTGSSFTQHGGGILPVPAVGIDPKDIVIGDFNRDGKSDILVRKAVSTTIGKVTTTTQNLYVAQGTDLNVDTFTSSLFGTIEGTGPFSLIGVGNF</sequence>
<dbReference type="InterPro" id="IPR028994">
    <property type="entry name" value="Integrin_alpha_N"/>
</dbReference>
<evidence type="ECO:0000313" key="3">
    <source>
        <dbReference type="EMBL" id="QDT56118.1"/>
    </source>
</evidence>
<dbReference type="PANTHER" id="PTHR46580:SF2">
    <property type="entry name" value="MAM DOMAIN-CONTAINING PROTEIN"/>
    <property type="match status" value="1"/>
</dbReference>
<dbReference type="Pfam" id="PF13517">
    <property type="entry name" value="FG-GAP_3"/>
    <property type="match status" value="2"/>
</dbReference>
<dbReference type="InterPro" id="IPR015919">
    <property type="entry name" value="Cadherin-like_sf"/>
</dbReference>
<dbReference type="InterPro" id="IPR013517">
    <property type="entry name" value="FG-GAP"/>
</dbReference>
<dbReference type="SUPFAM" id="SSF69318">
    <property type="entry name" value="Integrin alpha N-terminal domain"/>
    <property type="match status" value="1"/>
</dbReference>
<dbReference type="PROSITE" id="PS50268">
    <property type="entry name" value="CADHERIN_2"/>
    <property type="match status" value="1"/>
</dbReference>
<protein>
    <submittedName>
        <fullName evidence="3">FG-GAP repeat protein</fullName>
    </submittedName>
</protein>
<dbReference type="PANTHER" id="PTHR46580">
    <property type="entry name" value="SENSOR KINASE-RELATED"/>
    <property type="match status" value="1"/>
</dbReference>
<evidence type="ECO:0000259" key="2">
    <source>
        <dbReference type="PROSITE" id="PS50268"/>
    </source>
</evidence>
<dbReference type="GO" id="GO:0005509">
    <property type="term" value="F:calcium ion binding"/>
    <property type="evidence" value="ECO:0007669"/>
    <property type="project" value="InterPro"/>
</dbReference>
<dbReference type="SUPFAM" id="SSF49313">
    <property type="entry name" value="Cadherin-like"/>
    <property type="match status" value="2"/>
</dbReference>
<dbReference type="EMBL" id="CP036271">
    <property type="protein sequence ID" value="QDT56118.1"/>
    <property type="molecule type" value="Genomic_DNA"/>
</dbReference>